<proteinExistence type="predicted"/>
<reference evidence="5 6" key="1">
    <citation type="submission" date="2020-07" db="EMBL/GenBank/DDBJ databases">
        <title>Roseicoccus Jingziensis gen. nov., sp. nov., isolated from coastal seawater.</title>
        <authorList>
            <person name="Feng X."/>
        </authorList>
    </citation>
    <scope>NUCLEOTIDE SEQUENCE [LARGE SCALE GENOMIC DNA]</scope>
    <source>
        <strain evidence="5 6">N1E253</strain>
    </source>
</reference>
<comment type="caution">
    <text evidence="5">The sequence shown here is derived from an EMBL/GenBank/DDBJ whole genome shotgun (WGS) entry which is preliminary data.</text>
</comment>
<evidence type="ECO:0000313" key="5">
    <source>
        <dbReference type="EMBL" id="NWK55047.1"/>
    </source>
</evidence>
<dbReference type="InterPro" id="IPR007627">
    <property type="entry name" value="RNA_pol_sigma70_r2"/>
</dbReference>
<dbReference type="AlphaFoldDB" id="A0A851GIU8"/>
<dbReference type="InterPro" id="IPR014284">
    <property type="entry name" value="RNA_pol_sigma-70_dom"/>
</dbReference>
<dbReference type="Gene3D" id="1.10.1740.10">
    <property type="match status" value="1"/>
</dbReference>
<dbReference type="Pfam" id="PF04542">
    <property type="entry name" value="Sigma70_r2"/>
    <property type="match status" value="1"/>
</dbReference>
<name>A0A851GIU8_9BACT</name>
<feature type="domain" description="RNA polymerase sigma-70 region 2" evidence="4">
    <location>
        <begin position="14"/>
        <end position="80"/>
    </location>
</feature>
<keyword evidence="6" id="KW-1185">Reference proteome</keyword>
<dbReference type="GO" id="GO:0016987">
    <property type="term" value="F:sigma factor activity"/>
    <property type="evidence" value="ECO:0007669"/>
    <property type="project" value="UniProtKB-KW"/>
</dbReference>
<dbReference type="RefSeq" id="WP_178931588.1">
    <property type="nucleotide sequence ID" value="NZ_JACBAZ010000002.1"/>
</dbReference>
<evidence type="ECO:0000256" key="2">
    <source>
        <dbReference type="ARBA" id="ARBA00023082"/>
    </source>
</evidence>
<dbReference type="PANTHER" id="PTHR43133">
    <property type="entry name" value="RNA POLYMERASE ECF-TYPE SIGMA FACTO"/>
    <property type="match status" value="1"/>
</dbReference>
<dbReference type="GO" id="GO:0006352">
    <property type="term" value="P:DNA-templated transcription initiation"/>
    <property type="evidence" value="ECO:0007669"/>
    <property type="project" value="InterPro"/>
</dbReference>
<evidence type="ECO:0000259" key="4">
    <source>
        <dbReference type="Pfam" id="PF04542"/>
    </source>
</evidence>
<dbReference type="SUPFAM" id="SSF88946">
    <property type="entry name" value="Sigma2 domain of RNA polymerase sigma factors"/>
    <property type="match status" value="1"/>
</dbReference>
<dbReference type="EMBL" id="JACBAZ010000002">
    <property type="protein sequence ID" value="NWK55047.1"/>
    <property type="molecule type" value="Genomic_DNA"/>
</dbReference>
<keyword evidence="3" id="KW-0804">Transcription</keyword>
<dbReference type="PANTHER" id="PTHR43133:SF51">
    <property type="entry name" value="RNA POLYMERASE SIGMA FACTOR"/>
    <property type="match status" value="1"/>
</dbReference>
<accession>A0A851GIU8</accession>
<protein>
    <submittedName>
        <fullName evidence="5">Sigma-70 family RNA polymerase sigma factor</fullName>
    </submittedName>
</protein>
<evidence type="ECO:0000313" key="6">
    <source>
        <dbReference type="Proteomes" id="UP000557872"/>
    </source>
</evidence>
<dbReference type="NCBIfam" id="TIGR02937">
    <property type="entry name" value="sigma70-ECF"/>
    <property type="match status" value="1"/>
</dbReference>
<dbReference type="Proteomes" id="UP000557872">
    <property type="component" value="Unassembled WGS sequence"/>
</dbReference>
<organism evidence="5 6">
    <name type="scientific">Oceaniferula marina</name>
    <dbReference type="NCBI Taxonomy" id="2748318"/>
    <lineage>
        <taxon>Bacteria</taxon>
        <taxon>Pseudomonadati</taxon>
        <taxon>Verrucomicrobiota</taxon>
        <taxon>Verrucomicrobiia</taxon>
        <taxon>Verrucomicrobiales</taxon>
        <taxon>Verrucomicrobiaceae</taxon>
        <taxon>Oceaniferula</taxon>
    </lineage>
</organism>
<evidence type="ECO:0000256" key="3">
    <source>
        <dbReference type="ARBA" id="ARBA00023163"/>
    </source>
</evidence>
<keyword evidence="2" id="KW-0731">Sigma factor</keyword>
<dbReference type="InterPro" id="IPR039425">
    <property type="entry name" value="RNA_pol_sigma-70-like"/>
</dbReference>
<dbReference type="InterPro" id="IPR013325">
    <property type="entry name" value="RNA_pol_sigma_r2"/>
</dbReference>
<keyword evidence="1" id="KW-0805">Transcription regulation</keyword>
<gene>
    <name evidence="5" type="ORF">HW115_05465</name>
</gene>
<evidence type="ECO:0000256" key="1">
    <source>
        <dbReference type="ARBA" id="ARBA00023015"/>
    </source>
</evidence>
<sequence length="179" mass="20695">MKPSSGNTSDFIRLITTHQSVLRGLIAAMLPGNQDVDDILQDTNVILWEKRKKYNWEMDFKPWASGIARNKVRQYWASHKHDSCINLDEDFLDAVAQAHQHNSVDKFAQKREALAQCMALLKSRDRDLIHAYSYNQESLDSRLKKFGLTAASLRVTTHRIRKKLRLCIEKRLAWEGASK</sequence>